<dbReference type="EMBL" id="AP017895">
    <property type="protein sequence ID" value="BAV86956.1"/>
    <property type="molecule type" value="Genomic_DNA"/>
</dbReference>
<organism evidence="1 2">
    <name type="scientific">Rothia aeria</name>
    <dbReference type="NCBI Taxonomy" id="172042"/>
    <lineage>
        <taxon>Bacteria</taxon>
        <taxon>Bacillati</taxon>
        <taxon>Actinomycetota</taxon>
        <taxon>Actinomycetes</taxon>
        <taxon>Micrococcales</taxon>
        <taxon>Micrococcaceae</taxon>
        <taxon>Rothia</taxon>
    </lineage>
</organism>
<dbReference type="RefSeq" id="WP_128087344.1">
    <property type="nucleotide sequence ID" value="NZ_CBDEQU010000042.1"/>
</dbReference>
<sequence length="49" mass="5888">MTYKHEFSSDDWFWLDELGELDPSFFEAIQQLRAASNHYHVPERARGEM</sequence>
<reference evidence="1 2" key="1">
    <citation type="submission" date="2016-10" db="EMBL/GenBank/DDBJ databases">
        <title>Genome sequence of Rothia aeria strain JCM11412.</title>
        <authorList>
            <person name="Nambu T."/>
        </authorList>
    </citation>
    <scope>NUCLEOTIDE SEQUENCE [LARGE SCALE GENOMIC DNA]</scope>
    <source>
        <strain evidence="1 2">JCM 11412</strain>
    </source>
</reference>
<protein>
    <submittedName>
        <fullName evidence="1">Uncharacterized protein</fullName>
    </submittedName>
</protein>
<gene>
    <name evidence="1" type="ORF">RA11412_0657</name>
</gene>
<dbReference type="GeneID" id="93861705"/>
<dbReference type="KEGG" id="raj:RA11412_0657"/>
<accession>A0A2Z5QXA1</accession>
<name>A0A2Z5QXA1_9MICC</name>
<evidence type="ECO:0000313" key="1">
    <source>
        <dbReference type="EMBL" id="BAV86956.1"/>
    </source>
</evidence>
<dbReference type="AlphaFoldDB" id="A0A2Z5QXA1"/>
<keyword evidence="2" id="KW-1185">Reference proteome</keyword>
<proteinExistence type="predicted"/>
<evidence type="ECO:0000313" key="2">
    <source>
        <dbReference type="Proteomes" id="UP000250241"/>
    </source>
</evidence>
<dbReference type="Proteomes" id="UP000250241">
    <property type="component" value="Chromosome"/>
</dbReference>